<dbReference type="RefSeq" id="WP_037270615.1">
    <property type="nucleotide sequence ID" value="NZ_KN293977.1"/>
</dbReference>
<dbReference type="EMBL" id="AONH01000004">
    <property type="protein sequence ID" value="KGM89061.1"/>
    <property type="molecule type" value="Genomic_DNA"/>
</dbReference>
<accession>A0A0A0HQ15</accession>
<dbReference type="PATRIC" id="fig|1288298.3.peg.1040"/>
<reference evidence="1 2" key="1">
    <citation type="submission" date="2013-01" db="EMBL/GenBank/DDBJ databases">
        <authorList>
            <person name="Fiebig A."/>
            <person name="Goeker M."/>
            <person name="Klenk H.-P.P."/>
        </authorList>
    </citation>
    <scope>NUCLEOTIDE SEQUENCE [LARGE SCALE GENOMIC DNA]</scope>
    <source>
        <strain evidence="1 2">DSM 17069</strain>
    </source>
</reference>
<comment type="caution">
    <text evidence="1">The sequence shown here is derived from an EMBL/GenBank/DDBJ whole genome shotgun (WGS) entry which is preliminary data.</text>
</comment>
<sequence>MINTRTELDRLEHQIGQANPDTRHKLEPQLRRMIARLHDEGIAVPDETKSLHELLLCEAIEAQFDNMPV</sequence>
<dbReference type="HOGENOM" id="CLU_184518_0_0_5"/>
<organism evidence="1 2">
    <name type="scientific">Roseovarius mucosus DSM 17069</name>
    <dbReference type="NCBI Taxonomy" id="1288298"/>
    <lineage>
        <taxon>Bacteria</taxon>
        <taxon>Pseudomonadati</taxon>
        <taxon>Pseudomonadota</taxon>
        <taxon>Alphaproteobacteria</taxon>
        <taxon>Rhodobacterales</taxon>
        <taxon>Roseobacteraceae</taxon>
        <taxon>Roseovarius</taxon>
    </lineage>
</organism>
<evidence type="ECO:0000313" key="1">
    <source>
        <dbReference type="EMBL" id="KGM89061.1"/>
    </source>
</evidence>
<dbReference type="STRING" id="215743.ROSMUCSMR3_03744"/>
<dbReference type="eggNOG" id="ENOG503218X">
    <property type="taxonomic scope" value="Bacteria"/>
</dbReference>
<name>A0A0A0HQ15_9RHOB</name>
<proteinExistence type="predicted"/>
<protein>
    <submittedName>
        <fullName evidence="1">Uncharacterized protein</fullName>
    </submittedName>
</protein>
<dbReference type="OrthoDB" id="7870782at2"/>
<dbReference type="Proteomes" id="UP000030021">
    <property type="component" value="Unassembled WGS sequence"/>
</dbReference>
<gene>
    <name evidence="1" type="ORF">rosmuc_01029</name>
</gene>
<dbReference type="AlphaFoldDB" id="A0A0A0HQ15"/>
<evidence type="ECO:0000313" key="2">
    <source>
        <dbReference type="Proteomes" id="UP000030021"/>
    </source>
</evidence>